<feature type="non-terminal residue" evidence="1">
    <location>
        <position position="1"/>
    </location>
</feature>
<comment type="caution">
    <text evidence="1">The sequence shown here is derived from an EMBL/GenBank/DDBJ whole genome shotgun (WGS) entry which is preliminary data.</text>
</comment>
<accession>A0A419QBF9</accession>
<organism evidence="1 2">
    <name type="scientific">Clonorchis sinensis</name>
    <name type="common">Chinese liver fluke</name>
    <dbReference type="NCBI Taxonomy" id="79923"/>
    <lineage>
        <taxon>Eukaryota</taxon>
        <taxon>Metazoa</taxon>
        <taxon>Spiralia</taxon>
        <taxon>Lophotrochozoa</taxon>
        <taxon>Platyhelminthes</taxon>
        <taxon>Trematoda</taxon>
        <taxon>Digenea</taxon>
        <taxon>Opisthorchiida</taxon>
        <taxon>Opisthorchiata</taxon>
        <taxon>Opisthorchiidae</taxon>
        <taxon>Clonorchis</taxon>
    </lineage>
</organism>
<proteinExistence type="predicted"/>
<dbReference type="EMBL" id="NIRI02000042">
    <property type="protein sequence ID" value="KAG5448458.1"/>
    <property type="molecule type" value="Genomic_DNA"/>
</dbReference>
<dbReference type="InParanoid" id="A0A419QBF9"/>
<reference evidence="1 2" key="2">
    <citation type="journal article" date="2021" name="Genomics">
        <title>High-quality reference genome for Clonorchis sinensis.</title>
        <authorList>
            <person name="Young N.D."/>
            <person name="Stroehlein A.J."/>
            <person name="Kinkar L."/>
            <person name="Wang T."/>
            <person name="Sohn W.M."/>
            <person name="Chang B.C.H."/>
            <person name="Kaur P."/>
            <person name="Weisz D."/>
            <person name="Dudchenko O."/>
            <person name="Aiden E.L."/>
            <person name="Korhonen P.K."/>
            <person name="Gasser R.B."/>
        </authorList>
    </citation>
    <scope>NUCLEOTIDE SEQUENCE [LARGE SCALE GENOMIC DNA]</scope>
    <source>
        <strain evidence="1">Cs-k2</strain>
    </source>
</reference>
<keyword evidence="2" id="KW-1185">Reference proteome</keyword>
<evidence type="ECO:0000313" key="1">
    <source>
        <dbReference type="EMBL" id="KAG5448458.1"/>
    </source>
</evidence>
<gene>
    <name evidence="1" type="ORF">CSKR_101900</name>
</gene>
<dbReference type="Proteomes" id="UP000286415">
    <property type="component" value="Unassembled WGS sequence"/>
</dbReference>
<dbReference type="AlphaFoldDB" id="A0A419QBF9"/>
<protein>
    <submittedName>
        <fullName evidence="1">Uncharacterized protein</fullName>
    </submittedName>
</protein>
<reference evidence="1 2" key="1">
    <citation type="journal article" date="2018" name="Biotechnol. Adv.">
        <title>Improved genomic resources and new bioinformatic workflow for the carcinogenic parasite Clonorchis sinensis: Biotechnological implications.</title>
        <authorList>
            <person name="Wang D."/>
            <person name="Korhonen P.K."/>
            <person name="Gasser R.B."/>
            <person name="Young N.D."/>
        </authorList>
    </citation>
    <scope>NUCLEOTIDE SEQUENCE [LARGE SCALE GENOMIC DNA]</scope>
    <source>
        <strain evidence="1">Cs-k2</strain>
    </source>
</reference>
<sequence length="102" mass="11789">HRCFHEYGDAGRLGESPSHSYCRGQYEFIPRVPRNTISRCTGSHWSLPLAFLAWLLLVERSFSQYVRKSPLPMHTHIMVSDLVPLVLFLVRDFGVMARWLSG</sequence>
<evidence type="ECO:0000313" key="2">
    <source>
        <dbReference type="Proteomes" id="UP000286415"/>
    </source>
</evidence>
<name>A0A419QBF9_CLOSI</name>